<dbReference type="GO" id="GO:0051726">
    <property type="term" value="P:regulation of cell cycle"/>
    <property type="evidence" value="ECO:0007669"/>
    <property type="project" value="InterPro"/>
</dbReference>
<dbReference type="PROSITE" id="PS50174">
    <property type="entry name" value="G_PATCH"/>
    <property type="match status" value="1"/>
</dbReference>
<dbReference type="Pfam" id="PF00035">
    <property type="entry name" value="dsrm"/>
    <property type="match status" value="1"/>
</dbReference>
<dbReference type="InterPro" id="IPR014720">
    <property type="entry name" value="dsRBD_dom"/>
</dbReference>
<dbReference type="SMART" id="SM00358">
    <property type="entry name" value="DSRM"/>
    <property type="match status" value="1"/>
</dbReference>
<dbReference type="InterPro" id="IPR000467">
    <property type="entry name" value="G_patch_dom"/>
</dbReference>
<protein>
    <submittedName>
        <fullName evidence="4">Uncharacterized protein</fullName>
    </submittedName>
</protein>
<dbReference type="SMART" id="SM00443">
    <property type="entry name" value="G_patch"/>
    <property type="match status" value="1"/>
</dbReference>
<sequence>MKMLQRMGWMPGEGLGKNKEGMIEPLMPEADMDLPGAYYDGRWVSNAGQKNSKPPRKLRAKDLVGKHPVSALIEVCTNRSWPAPVFEVVSEEGPVHKKTIIMKVTVNGKEYLAKEAASKKLARADAAKLCLQFLGLMPKSKQAK</sequence>
<feature type="domain" description="DRBM" evidence="2">
    <location>
        <begin position="67"/>
        <end position="136"/>
    </location>
</feature>
<accession>A0AAW0W5A0</accession>
<dbReference type="GO" id="GO:0003723">
    <property type="term" value="F:RNA binding"/>
    <property type="evidence" value="ECO:0007669"/>
    <property type="project" value="UniProtKB-UniRule"/>
</dbReference>
<dbReference type="EMBL" id="JARKIK010000086">
    <property type="protein sequence ID" value="KAK8724396.1"/>
    <property type="molecule type" value="Genomic_DNA"/>
</dbReference>
<comment type="caution">
    <text evidence="4">The sequence shown here is derived from an EMBL/GenBank/DDBJ whole genome shotgun (WGS) entry which is preliminary data.</text>
</comment>
<evidence type="ECO:0000256" key="1">
    <source>
        <dbReference type="PROSITE-ProRule" id="PRU00266"/>
    </source>
</evidence>
<dbReference type="EMBL" id="JARKIK010000086">
    <property type="protein sequence ID" value="KAK8724397.1"/>
    <property type="molecule type" value="Genomic_DNA"/>
</dbReference>
<evidence type="ECO:0000313" key="5">
    <source>
        <dbReference type="Proteomes" id="UP001445076"/>
    </source>
</evidence>
<dbReference type="PANTHER" id="PTHR46528:SF1">
    <property type="entry name" value="PROTEIN SON"/>
    <property type="match status" value="1"/>
</dbReference>
<dbReference type="PROSITE" id="PS50137">
    <property type="entry name" value="DS_RBD"/>
    <property type="match status" value="1"/>
</dbReference>
<dbReference type="InterPro" id="IPR032922">
    <property type="entry name" value="SON"/>
</dbReference>
<keyword evidence="1" id="KW-0694">RNA-binding</keyword>
<dbReference type="SUPFAM" id="SSF54768">
    <property type="entry name" value="dsRNA-binding domain-like"/>
    <property type="match status" value="1"/>
</dbReference>
<proteinExistence type="predicted"/>
<dbReference type="Pfam" id="PF01585">
    <property type="entry name" value="G-patch"/>
    <property type="match status" value="1"/>
</dbReference>
<dbReference type="Gene3D" id="3.30.160.20">
    <property type="match status" value="1"/>
</dbReference>
<reference evidence="4" key="2">
    <citation type="submission" date="2024-01" db="EMBL/GenBank/DDBJ databases">
        <authorList>
            <person name="He J."/>
            <person name="Wang M."/>
            <person name="Zheng J."/>
            <person name="Liu Z."/>
        </authorList>
    </citation>
    <scope>NUCLEOTIDE SEQUENCE</scope>
    <source>
        <strain evidence="4">ZL_2023a</strain>
        <tissue evidence="4">Muscle</tissue>
    </source>
</reference>
<evidence type="ECO:0000313" key="4">
    <source>
        <dbReference type="EMBL" id="KAK8724397.1"/>
    </source>
</evidence>
<dbReference type="Proteomes" id="UP001445076">
    <property type="component" value="Unassembled WGS sequence"/>
</dbReference>
<dbReference type="AlphaFoldDB" id="A0AAW0W5A0"/>
<feature type="domain" description="G-patch" evidence="3">
    <location>
        <begin position="1"/>
        <end position="42"/>
    </location>
</feature>
<dbReference type="GO" id="GO:0048024">
    <property type="term" value="P:regulation of mRNA splicing, via spliceosome"/>
    <property type="evidence" value="ECO:0007669"/>
    <property type="project" value="TreeGrafter"/>
</dbReference>
<keyword evidence="5" id="KW-1185">Reference proteome</keyword>
<evidence type="ECO:0000259" key="2">
    <source>
        <dbReference type="PROSITE" id="PS50137"/>
    </source>
</evidence>
<dbReference type="PANTHER" id="PTHR46528">
    <property type="entry name" value="PROTEIN SON"/>
    <property type="match status" value="1"/>
</dbReference>
<organism evidence="4 5">
    <name type="scientific">Cherax quadricarinatus</name>
    <name type="common">Australian red claw crayfish</name>
    <dbReference type="NCBI Taxonomy" id="27406"/>
    <lineage>
        <taxon>Eukaryota</taxon>
        <taxon>Metazoa</taxon>
        <taxon>Ecdysozoa</taxon>
        <taxon>Arthropoda</taxon>
        <taxon>Crustacea</taxon>
        <taxon>Multicrustacea</taxon>
        <taxon>Malacostraca</taxon>
        <taxon>Eumalacostraca</taxon>
        <taxon>Eucarida</taxon>
        <taxon>Decapoda</taxon>
        <taxon>Pleocyemata</taxon>
        <taxon>Astacidea</taxon>
        <taxon>Parastacoidea</taxon>
        <taxon>Parastacidae</taxon>
        <taxon>Cherax</taxon>
    </lineage>
</organism>
<reference evidence="4 5" key="1">
    <citation type="journal article" date="2024" name="BMC Genomics">
        <title>Genome assembly of redclaw crayfish (Cherax quadricarinatus) provides insights into its immune adaptation and hypoxia tolerance.</title>
        <authorList>
            <person name="Liu Z."/>
            <person name="Zheng J."/>
            <person name="Li H."/>
            <person name="Fang K."/>
            <person name="Wang S."/>
            <person name="He J."/>
            <person name="Zhou D."/>
            <person name="Weng S."/>
            <person name="Chi M."/>
            <person name="Gu Z."/>
            <person name="He J."/>
            <person name="Li F."/>
            <person name="Wang M."/>
        </authorList>
    </citation>
    <scope>NUCLEOTIDE SEQUENCE [LARGE SCALE GENOMIC DNA]</scope>
    <source>
        <strain evidence="4">ZL_2023a</strain>
    </source>
</reference>
<evidence type="ECO:0000259" key="3">
    <source>
        <dbReference type="PROSITE" id="PS50174"/>
    </source>
</evidence>
<gene>
    <name evidence="4" type="ORF">OTU49_011372</name>
</gene>
<name>A0AAW0W5A0_CHEQU</name>